<evidence type="ECO:0000256" key="3">
    <source>
        <dbReference type="ARBA" id="ARBA00022729"/>
    </source>
</evidence>
<feature type="signal peptide" evidence="7">
    <location>
        <begin position="1"/>
        <end position="21"/>
    </location>
</feature>
<dbReference type="PROSITE" id="PS51257">
    <property type="entry name" value="PROKAR_LIPOPROTEIN"/>
    <property type="match status" value="1"/>
</dbReference>
<dbReference type="Pfam" id="PF03180">
    <property type="entry name" value="Lipoprotein_9"/>
    <property type="match status" value="1"/>
</dbReference>
<evidence type="ECO:0000313" key="8">
    <source>
        <dbReference type="EMBL" id="MBP2079553.1"/>
    </source>
</evidence>
<comment type="subcellular location">
    <subcellularLocation>
        <location evidence="1">Membrane</location>
        <topology evidence="1">Lipid-anchor</topology>
    </subcellularLocation>
</comment>
<dbReference type="AlphaFoldDB" id="A0A9X0YVC4"/>
<dbReference type="PANTHER" id="PTHR30429:SF1">
    <property type="entry name" value="D-METHIONINE-BINDING LIPOPROTEIN METQ-RELATED"/>
    <property type="match status" value="1"/>
</dbReference>
<evidence type="ECO:0000313" key="9">
    <source>
        <dbReference type="Proteomes" id="UP001138793"/>
    </source>
</evidence>
<name>A0A9X0YVC4_9BACI</name>
<organism evidence="8 9">
    <name type="scientific">Oceanobacillus polygoni</name>
    <dbReference type="NCBI Taxonomy" id="1235259"/>
    <lineage>
        <taxon>Bacteria</taxon>
        <taxon>Bacillati</taxon>
        <taxon>Bacillota</taxon>
        <taxon>Bacilli</taxon>
        <taxon>Bacillales</taxon>
        <taxon>Bacillaceae</taxon>
        <taxon>Oceanobacillus</taxon>
    </lineage>
</organism>
<evidence type="ECO:0000256" key="4">
    <source>
        <dbReference type="ARBA" id="ARBA00023136"/>
    </source>
</evidence>
<keyword evidence="3 7" id="KW-0732">Signal</keyword>
<evidence type="ECO:0000256" key="2">
    <source>
        <dbReference type="ARBA" id="ARBA00008973"/>
    </source>
</evidence>
<sequence>MNKILLNLLVLSIFIILAGCASSGASGNETIKIGVTGGPPEEITNIVQEEAKKEGIELEIVKFNDYITPNRALNGGELDLNMFQTKQFLAQYVEDRNDPLVALGTTYNSTTGIYSEKYESVDQIPDGATLGVINDPVNTGRSLLLYEEAGLITVKSKDGLLTLNDIDENPRNFKFTEIEGPLMLRTLGSIDVGTVASTHAFDQGMEPAKDAIYLETGMEFPMVVAAKEEDKDNADYKRIVELYHSDAVKEFIEERYKDVIIVTDDPFQID</sequence>
<evidence type="ECO:0000256" key="6">
    <source>
        <dbReference type="ARBA" id="ARBA00023288"/>
    </source>
</evidence>
<keyword evidence="4" id="KW-0472">Membrane</keyword>
<keyword evidence="6" id="KW-0449">Lipoprotein</keyword>
<dbReference type="SUPFAM" id="SSF53850">
    <property type="entry name" value="Periplasmic binding protein-like II"/>
    <property type="match status" value="1"/>
</dbReference>
<dbReference type="Proteomes" id="UP001138793">
    <property type="component" value="Unassembled WGS sequence"/>
</dbReference>
<comment type="similarity">
    <text evidence="2">Belongs to the NlpA lipoprotein family.</text>
</comment>
<evidence type="ECO:0000256" key="5">
    <source>
        <dbReference type="ARBA" id="ARBA00023139"/>
    </source>
</evidence>
<dbReference type="PANTHER" id="PTHR30429">
    <property type="entry name" value="D-METHIONINE-BINDING LIPOPROTEIN METQ"/>
    <property type="match status" value="1"/>
</dbReference>
<feature type="chain" id="PRO_5040917280" evidence="7">
    <location>
        <begin position="22"/>
        <end position="270"/>
    </location>
</feature>
<dbReference type="OrthoDB" id="9812878at2"/>
<reference evidence="8" key="1">
    <citation type="submission" date="2021-03" db="EMBL/GenBank/DDBJ databases">
        <title>Genomic Encyclopedia of Type Strains, Phase IV (KMG-IV): sequencing the most valuable type-strain genomes for metagenomic binning, comparative biology and taxonomic classification.</title>
        <authorList>
            <person name="Goeker M."/>
        </authorList>
    </citation>
    <scope>NUCLEOTIDE SEQUENCE</scope>
    <source>
        <strain evidence="8">DSM 107338</strain>
    </source>
</reference>
<keyword evidence="5" id="KW-0564">Palmitate</keyword>
<dbReference type="Gene3D" id="3.40.190.10">
    <property type="entry name" value="Periplasmic binding protein-like II"/>
    <property type="match status" value="2"/>
</dbReference>
<protein>
    <submittedName>
        <fullName evidence="8">D-methionine transport system substrate-binding protein</fullName>
    </submittedName>
</protein>
<dbReference type="RefSeq" id="WP_149472772.1">
    <property type="nucleotide sequence ID" value="NZ_JAGGMB010000018.1"/>
</dbReference>
<gene>
    <name evidence="8" type="ORF">J2Z64_003852</name>
</gene>
<dbReference type="EMBL" id="JAGGMB010000018">
    <property type="protein sequence ID" value="MBP2079553.1"/>
    <property type="molecule type" value="Genomic_DNA"/>
</dbReference>
<keyword evidence="9" id="KW-1185">Reference proteome</keyword>
<accession>A0A9X0YVC4</accession>
<proteinExistence type="inferred from homology"/>
<evidence type="ECO:0000256" key="1">
    <source>
        <dbReference type="ARBA" id="ARBA00004635"/>
    </source>
</evidence>
<comment type="caution">
    <text evidence="8">The sequence shown here is derived from an EMBL/GenBank/DDBJ whole genome shotgun (WGS) entry which is preliminary data.</text>
</comment>
<evidence type="ECO:0000256" key="7">
    <source>
        <dbReference type="SAM" id="SignalP"/>
    </source>
</evidence>
<dbReference type="InterPro" id="IPR004872">
    <property type="entry name" value="Lipoprotein_NlpA"/>
</dbReference>
<dbReference type="GO" id="GO:0016020">
    <property type="term" value="C:membrane"/>
    <property type="evidence" value="ECO:0007669"/>
    <property type="project" value="UniProtKB-SubCell"/>
</dbReference>